<feature type="compositionally biased region" description="Polar residues" evidence="5">
    <location>
        <begin position="895"/>
        <end position="905"/>
    </location>
</feature>
<evidence type="ECO:0000313" key="8">
    <source>
        <dbReference type="EMBL" id="PAV82730.1"/>
    </source>
</evidence>
<dbReference type="InterPro" id="IPR027267">
    <property type="entry name" value="AH/BAR_dom_sf"/>
</dbReference>
<dbReference type="EMBL" id="LIAE01007029">
    <property type="protein sequence ID" value="PAV82729.1"/>
    <property type="molecule type" value="Genomic_DNA"/>
</dbReference>
<keyword evidence="2" id="KW-0862">Zinc</keyword>
<sequence length="905" mass="104079">MGRFNLKKRYSSDTNRMLCANFSILQISRKAANQFEARSKSTMLAKRADRKLSRQMTLPCSFQHNSIHSLSEHGTNTPNQRGSTTRLLSSEDRIVETPRPHERDFNNSTDSMLDLDSILMDRVDGIEIALERAKHWSTYCKELVNYIRTRTQLEQEHWRRISSLADSSNQSLPKRFSPLVEIFEQSFQSDMGHCARAKQTLEYIRDRVIEVLECRRKEHDTKRTSLKNDWNKILKNYQETQDAHSKAVTSFKQREDGLSKARDLRDYNVTVEASKRRKEFDRRTRAIEEAVNRKDDAERNLHILRIELHRKAEETKYHKAKVIKELRELSLQCEQTTKACTNHYFNWLSELYAPLPDSYSSLAYEARSFQPGSVYMSFLHSLPSRSNSSTNFLRPDRPSLHAASQMTSYRRNALQPDDPVTLPSRIGEECRPSDAALSHSVQRTVQPCRCMHCDALSLLHSLQCVRCGAQWHKGCYPKSSQWCEESAPWRLGISTNERRTSIFGVALKDYVESEDRKTPRIVELCIDNLQERGMQCKGIYRTCGVKSKVEEICGKFERSDGSDDIPLDDVNPMNLASVVKLYLRKLPDPLLTFEAYDDFVKFGKKHKMANSEEIVEELRNLCRQLPGCNYETLKILMLHLNRVTWFEHANLMTASNLSTVITPSLAWPRNQTHDAVVDAQFINRTIELIIAQAHKVFGVDKKKDWNEFFTKYRGNATCEPYEDEEGESSEEVDDERQRSPYDGLDQATSTSATATEGEGGTTPDLLRTTKKKTSSGSFDADRKMVVGSVPDESPSWLPMPSDEANREHRRRTFRRGSSQSFDRQNSTHTEARKPSRRRDESETHRRIQRRQSTKEYAWRSVDSTGSMGTSTTGGNGCTNSNGTSGQRTPEEESIHNNSNRNTSYI</sequence>
<dbReference type="SUPFAM" id="SSF103657">
    <property type="entry name" value="BAR/IMD domain-like"/>
    <property type="match status" value="1"/>
</dbReference>
<dbReference type="GO" id="GO:0051056">
    <property type="term" value="P:regulation of small GTPase mediated signal transduction"/>
    <property type="evidence" value="ECO:0007669"/>
    <property type="project" value="UniProtKB-ARBA"/>
</dbReference>
<dbReference type="GO" id="GO:0008270">
    <property type="term" value="F:zinc ion binding"/>
    <property type="evidence" value="ECO:0007669"/>
    <property type="project" value="UniProtKB-KW"/>
</dbReference>
<feature type="coiled-coil region" evidence="4">
    <location>
        <begin position="280"/>
        <end position="314"/>
    </location>
</feature>
<feature type="domain" description="Phorbol-ester/DAG-type" evidence="6">
    <location>
        <begin position="438"/>
        <end position="483"/>
    </location>
</feature>
<dbReference type="PANTHER" id="PTHR15228">
    <property type="entry name" value="SPERMATHECAL PHYSIOLOGY VARIANT"/>
    <property type="match status" value="1"/>
</dbReference>
<gene>
    <name evidence="8" type="ORF">WR25_16146</name>
</gene>
<dbReference type="Gene3D" id="1.20.1270.60">
    <property type="entry name" value="Arfaptin homology (AH) domain/BAR domain"/>
    <property type="match status" value="1"/>
</dbReference>
<dbReference type="Pfam" id="PF00620">
    <property type="entry name" value="RhoGAP"/>
    <property type="match status" value="1"/>
</dbReference>
<dbReference type="Gene3D" id="1.10.555.10">
    <property type="entry name" value="Rho GTPase activation protein"/>
    <property type="match status" value="1"/>
</dbReference>
<keyword evidence="3 4" id="KW-0175">Coiled coil</keyword>
<evidence type="ECO:0000313" key="9">
    <source>
        <dbReference type="Proteomes" id="UP000218231"/>
    </source>
</evidence>
<evidence type="ECO:0000256" key="5">
    <source>
        <dbReference type="SAM" id="MobiDB-lite"/>
    </source>
</evidence>
<evidence type="ECO:0000256" key="2">
    <source>
        <dbReference type="ARBA" id="ARBA00022771"/>
    </source>
</evidence>
<dbReference type="Proteomes" id="UP000218231">
    <property type="component" value="Unassembled WGS sequence"/>
</dbReference>
<reference evidence="8 9" key="1">
    <citation type="journal article" date="2017" name="Curr. Biol.">
        <title>Genome architecture and evolution of a unichromosomal asexual nematode.</title>
        <authorList>
            <person name="Fradin H."/>
            <person name="Zegar C."/>
            <person name="Gutwein M."/>
            <person name="Lucas J."/>
            <person name="Kovtun M."/>
            <person name="Corcoran D."/>
            <person name="Baugh L.R."/>
            <person name="Kiontke K."/>
            <person name="Gunsalus K."/>
            <person name="Fitch D.H."/>
            <person name="Piano F."/>
        </authorList>
    </citation>
    <scope>NUCLEOTIDE SEQUENCE [LARGE SCALE GENOMIC DNA]</scope>
    <source>
        <strain evidence="8">PF1309</strain>
    </source>
</reference>
<dbReference type="InterPro" id="IPR002219">
    <property type="entry name" value="PKC_DAG/PE"/>
</dbReference>
<feature type="compositionally biased region" description="Low complexity" evidence="5">
    <location>
        <begin position="747"/>
        <end position="756"/>
    </location>
</feature>
<feature type="compositionally biased region" description="Basic and acidic residues" evidence="5">
    <location>
        <begin position="829"/>
        <end position="845"/>
    </location>
</feature>
<evidence type="ECO:0008006" key="10">
    <source>
        <dbReference type="Google" id="ProtNLM"/>
    </source>
</evidence>
<dbReference type="STRING" id="2018661.A0A2A2L977"/>
<dbReference type="PROSITE" id="PS50238">
    <property type="entry name" value="RHOGAP"/>
    <property type="match status" value="1"/>
</dbReference>
<feature type="region of interest" description="Disordered" evidence="5">
    <location>
        <begin position="719"/>
        <end position="905"/>
    </location>
</feature>
<evidence type="ECO:0000259" key="7">
    <source>
        <dbReference type="PROSITE" id="PS50238"/>
    </source>
</evidence>
<dbReference type="InterPro" id="IPR051025">
    <property type="entry name" value="RhoGAP"/>
</dbReference>
<accession>A0A2A2L977</accession>
<dbReference type="Pfam" id="PF22699">
    <property type="entry name" value="GMIP-like_FCH"/>
    <property type="match status" value="1"/>
</dbReference>
<dbReference type="InterPro" id="IPR054713">
    <property type="entry name" value="GMIP/FCHO2-like_FCH"/>
</dbReference>
<dbReference type="OrthoDB" id="79452at2759"/>
<keyword evidence="1" id="KW-0343">GTPase activation</keyword>
<dbReference type="EMBL" id="LIAE01007029">
    <property type="protein sequence ID" value="PAV82730.1"/>
    <property type="molecule type" value="Genomic_DNA"/>
</dbReference>
<dbReference type="EMBL" id="LIAE01007029">
    <property type="protein sequence ID" value="PAV82727.1"/>
    <property type="molecule type" value="Genomic_DNA"/>
</dbReference>
<dbReference type="GO" id="GO:0007165">
    <property type="term" value="P:signal transduction"/>
    <property type="evidence" value="ECO:0007669"/>
    <property type="project" value="InterPro"/>
</dbReference>
<dbReference type="CDD" id="cd00159">
    <property type="entry name" value="RhoGAP"/>
    <property type="match status" value="1"/>
</dbReference>
<dbReference type="AlphaFoldDB" id="A0A2A2L977"/>
<keyword evidence="2" id="KW-0479">Metal-binding</keyword>
<dbReference type="SUPFAM" id="SSF48350">
    <property type="entry name" value="GTPase activation domain, GAP"/>
    <property type="match status" value="1"/>
</dbReference>
<feature type="compositionally biased region" description="Polar residues" evidence="5">
    <location>
        <begin position="815"/>
        <end position="828"/>
    </location>
</feature>
<evidence type="ECO:0000256" key="3">
    <source>
        <dbReference type="ARBA" id="ARBA00023054"/>
    </source>
</evidence>
<feature type="region of interest" description="Disordered" evidence="5">
    <location>
        <begin position="68"/>
        <end position="88"/>
    </location>
</feature>
<name>A0A2A2L977_9BILA</name>
<dbReference type="InterPro" id="IPR000198">
    <property type="entry name" value="RhoGAP_dom"/>
</dbReference>
<dbReference type="SMART" id="SM00055">
    <property type="entry name" value="FCH"/>
    <property type="match status" value="1"/>
</dbReference>
<dbReference type="PANTHER" id="PTHR15228:SF25">
    <property type="entry name" value="F-BAR DOMAIN-CONTAINING PROTEIN"/>
    <property type="match status" value="1"/>
</dbReference>
<organism evidence="8 9">
    <name type="scientific">Diploscapter pachys</name>
    <dbReference type="NCBI Taxonomy" id="2018661"/>
    <lineage>
        <taxon>Eukaryota</taxon>
        <taxon>Metazoa</taxon>
        <taxon>Ecdysozoa</taxon>
        <taxon>Nematoda</taxon>
        <taxon>Chromadorea</taxon>
        <taxon>Rhabditida</taxon>
        <taxon>Rhabditina</taxon>
        <taxon>Rhabditomorpha</taxon>
        <taxon>Rhabditoidea</taxon>
        <taxon>Rhabditidae</taxon>
        <taxon>Diploscapter</taxon>
    </lineage>
</organism>
<dbReference type="InterPro" id="IPR008936">
    <property type="entry name" value="Rho_GTPase_activation_prot"/>
</dbReference>
<feature type="domain" description="Rho-GAP" evidence="7">
    <location>
        <begin position="505"/>
        <end position="697"/>
    </location>
</feature>
<keyword evidence="9" id="KW-1185">Reference proteome</keyword>
<dbReference type="PROSITE" id="PS50081">
    <property type="entry name" value="ZF_DAG_PE_2"/>
    <property type="match status" value="1"/>
</dbReference>
<dbReference type="InterPro" id="IPR001060">
    <property type="entry name" value="FCH_dom"/>
</dbReference>
<dbReference type="GO" id="GO:0005096">
    <property type="term" value="F:GTPase activator activity"/>
    <property type="evidence" value="ECO:0007669"/>
    <property type="project" value="UniProtKB-KW"/>
</dbReference>
<comment type="caution">
    <text evidence="8">The sequence shown here is derived from an EMBL/GenBank/DDBJ whole genome shotgun (WGS) entry which is preliminary data.</text>
</comment>
<dbReference type="SMART" id="SM00324">
    <property type="entry name" value="RhoGAP"/>
    <property type="match status" value="1"/>
</dbReference>
<evidence type="ECO:0000256" key="1">
    <source>
        <dbReference type="ARBA" id="ARBA00022468"/>
    </source>
</evidence>
<feature type="compositionally biased region" description="Acidic residues" evidence="5">
    <location>
        <begin position="720"/>
        <end position="734"/>
    </location>
</feature>
<dbReference type="EMBL" id="LIAE01007029">
    <property type="protein sequence ID" value="PAV82728.1"/>
    <property type="molecule type" value="Genomic_DNA"/>
</dbReference>
<keyword evidence="2" id="KW-0863">Zinc-finger</keyword>
<evidence type="ECO:0000259" key="6">
    <source>
        <dbReference type="PROSITE" id="PS50081"/>
    </source>
</evidence>
<proteinExistence type="predicted"/>
<protein>
    <recommendedName>
        <fullName evidence="10">Rho-GAP domain-containing protein</fullName>
    </recommendedName>
</protein>
<evidence type="ECO:0000256" key="4">
    <source>
        <dbReference type="SAM" id="Coils"/>
    </source>
</evidence>